<dbReference type="GO" id="GO:0070847">
    <property type="term" value="C:core mediator complex"/>
    <property type="evidence" value="ECO:0007669"/>
    <property type="project" value="TreeGrafter"/>
</dbReference>
<evidence type="ECO:0000256" key="4">
    <source>
        <dbReference type="ARBA" id="ARBA00023015"/>
    </source>
</evidence>
<keyword evidence="7 9" id="KW-0539">Nucleus</keyword>
<dbReference type="PANTHER" id="PTHR13074">
    <property type="entry name" value="MEDIATOR OF RNA POLYMERASE II TRANSCRIPTION SUBUNIT 8"/>
    <property type="match status" value="1"/>
</dbReference>
<comment type="subcellular location">
    <subcellularLocation>
        <location evidence="1 9">Nucleus</location>
    </subcellularLocation>
</comment>
<dbReference type="GO" id="GO:0006357">
    <property type="term" value="P:regulation of transcription by RNA polymerase II"/>
    <property type="evidence" value="ECO:0007669"/>
    <property type="project" value="InterPro"/>
</dbReference>
<dbReference type="Gene3D" id="6.10.250.2610">
    <property type="match status" value="1"/>
</dbReference>
<comment type="subunit">
    <text evidence="9">Component of the Mediator complex.</text>
</comment>
<comment type="function">
    <text evidence="9">Component of the Mediator complex, a coactivator involved in the regulated transcription of nearly all RNA polymerase II-dependent genes. Mediator functions as a bridge to convey information from gene-specific regulatory proteins to the basal RNA polymerase II transcription machinery. Mediator is recruited to promoters by direct interactions with regulatory proteins and serves as a scaffold for the assembly of a functional preinitiation complex with RNA polymerase II and the general transcription factors.</text>
</comment>
<dbReference type="STRING" id="576137.A0A1L7XN55"/>
<keyword evidence="4 9" id="KW-0805">Transcription regulation</keyword>
<dbReference type="AlphaFoldDB" id="A0A1L7XN55"/>
<dbReference type="EMBL" id="FJOG01000037">
    <property type="protein sequence ID" value="CZR66491.1"/>
    <property type="molecule type" value="Genomic_DNA"/>
</dbReference>
<sequence>MAQAHLTREDVKALQSTRQALFQLSNTIQSLKVDFLRTSTMPDWTTIQAQSGVVGNNVQSVTELLHKHADLLNRTVVFPSTNFPGRTQEGLLTQLLRKKLEPQVETWVEEGRTKGQTEETGGKSEEEFLLSARDWFTGRAAKYAGEEASLEYTFDEIENGVENVNTGLKPDDVSDDEDEEMADAGVAPGGSARSLEDILRFATTGNVMTNVSNGRR</sequence>
<evidence type="ECO:0000256" key="8">
    <source>
        <dbReference type="ARBA" id="ARBA00031261"/>
    </source>
</evidence>
<comment type="similarity">
    <text evidence="2 9">Belongs to the Mediator complex subunit 8 family.</text>
</comment>
<reference evidence="11 12" key="1">
    <citation type="submission" date="2016-03" db="EMBL/GenBank/DDBJ databases">
        <authorList>
            <person name="Ploux O."/>
        </authorList>
    </citation>
    <scope>NUCLEOTIDE SEQUENCE [LARGE SCALE GENOMIC DNA]</scope>
    <source>
        <strain evidence="11 12">UAMH 11012</strain>
    </source>
</reference>
<dbReference type="GO" id="GO:0003712">
    <property type="term" value="F:transcription coregulator activity"/>
    <property type="evidence" value="ECO:0007669"/>
    <property type="project" value="InterPro"/>
</dbReference>
<dbReference type="InterPro" id="IPR019364">
    <property type="entry name" value="Mediatior_Med8_fun/met"/>
</dbReference>
<evidence type="ECO:0000256" key="5">
    <source>
        <dbReference type="ARBA" id="ARBA00023159"/>
    </source>
</evidence>
<keyword evidence="6 9" id="KW-0804">Transcription</keyword>
<accession>A0A1L7XN55</accession>
<keyword evidence="12" id="KW-1185">Reference proteome</keyword>
<protein>
    <recommendedName>
        <fullName evidence="3 9">Mediator of RNA polymerase II transcription subunit 8</fullName>
    </recommendedName>
    <alternativeName>
        <fullName evidence="8 9">Mediator complex subunit 8</fullName>
    </alternativeName>
</protein>
<evidence type="ECO:0000313" key="12">
    <source>
        <dbReference type="Proteomes" id="UP000184330"/>
    </source>
</evidence>
<organism evidence="11 12">
    <name type="scientific">Phialocephala subalpina</name>
    <dbReference type="NCBI Taxonomy" id="576137"/>
    <lineage>
        <taxon>Eukaryota</taxon>
        <taxon>Fungi</taxon>
        <taxon>Dikarya</taxon>
        <taxon>Ascomycota</taxon>
        <taxon>Pezizomycotina</taxon>
        <taxon>Leotiomycetes</taxon>
        <taxon>Helotiales</taxon>
        <taxon>Mollisiaceae</taxon>
        <taxon>Phialocephala</taxon>
        <taxon>Phialocephala fortinii species complex</taxon>
    </lineage>
</organism>
<evidence type="ECO:0000256" key="3">
    <source>
        <dbReference type="ARBA" id="ARBA00020637"/>
    </source>
</evidence>
<feature type="compositionally biased region" description="Acidic residues" evidence="10">
    <location>
        <begin position="173"/>
        <end position="182"/>
    </location>
</feature>
<evidence type="ECO:0000256" key="9">
    <source>
        <dbReference type="RuleBase" id="RU364144"/>
    </source>
</evidence>
<evidence type="ECO:0000313" key="11">
    <source>
        <dbReference type="EMBL" id="CZR66491.1"/>
    </source>
</evidence>
<dbReference type="Gene3D" id="1.20.58.1710">
    <property type="match status" value="1"/>
</dbReference>
<name>A0A1L7XN55_9HELO</name>
<dbReference type="GO" id="GO:0016592">
    <property type="term" value="C:mediator complex"/>
    <property type="evidence" value="ECO:0007669"/>
    <property type="project" value="InterPro"/>
</dbReference>
<dbReference type="Pfam" id="PF10232">
    <property type="entry name" value="Med8"/>
    <property type="match status" value="1"/>
</dbReference>
<evidence type="ECO:0000256" key="7">
    <source>
        <dbReference type="ARBA" id="ARBA00023242"/>
    </source>
</evidence>
<evidence type="ECO:0000256" key="10">
    <source>
        <dbReference type="SAM" id="MobiDB-lite"/>
    </source>
</evidence>
<dbReference type="GO" id="GO:0000978">
    <property type="term" value="F:RNA polymerase II cis-regulatory region sequence-specific DNA binding"/>
    <property type="evidence" value="ECO:0007669"/>
    <property type="project" value="TreeGrafter"/>
</dbReference>
<proteinExistence type="inferred from homology"/>
<dbReference type="OrthoDB" id="5329317at2759"/>
<dbReference type="Proteomes" id="UP000184330">
    <property type="component" value="Unassembled WGS sequence"/>
</dbReference>
<evidence type="ECO:0000256" key="6">
    <source>
        <dbReference type="ARBA" id="ARBA00023163"/>
    </source>
</evidence>
<keyword evidence="5 9" id="KW-0010">Activator</keyword>
<evidence type="ECO:0000256" key="1">
    <source>
        <dbReference type="ARBA" id="ARBA00004123"/>
    </source>
</evidence>
<feature type="region of interest" description="Disordered" evidence="10">
    <location>
        <begin position="163"/>
        <end position="191"/>
    </location>
</feature>
<gene>
    <name evidence="9" type="primary">MED8</name>
    <name evidence="11" type="ORF">PAC_16392</name>
</gene>
<dbReference type="PANTHER" id="PTHR13074:SF9">
    <property type="entry name" value="MEDIATOR OF RNA POLYMERASE II TRANSCRIPTION SUBUNIT 8"/>
    <property type="match status" value="1"/>
</dbReference>
<evidence type="ECO:0000256" key="2">
    <source>
        <dbReference type="ARBA" id="ARBA00005716"/>
    </source>
</evidence>